<dbReference type="EMBL" id="BARS01053379">
    <property type="protein sequence ID" value="GAG51086.1"/>
    <property type="molecule type" value="Genomic_DNA"/>
</dbReference>
<reference evidence="1" key="1">
    <citation type="journal article" date="2014" name="Front. Microbiol.">
        <title>High frequency of phylogenetically diverse reductive dehalogenase-homologous genes in deep subseafloor sedimentary metagenomes.</title>
        <authorList>
            <person name="Kawai M."/>
            <person name="Futagami T."/>
            <person name="Toyoda A."/>
            <person name="Takaki Y."/>
            <person name="Nishi S."/>
            <person name="Hori S."/>
            <person name="Arai W."/>
            <person name="Tsubouchi T."/>
            <person name="Morono Y."/>
            <person name="Uchiyama I."/>
            <person name="Ito T."/>
            <person name="Fujiyama A."/>
            <person name="Inagaki F."/>
            <person name="Takami H."/>
        </authorList>
    </citation>
    <scope>NUCLEOTIDE SEQUENCE</scope>
    <source>
        <strain evidence="1">Expedition CK06-06</strain>
    </source>
</reference>
<sequence>MGESKKVLITGWSALLRCGSCGNEEASAEYGNWTIDSTTIKHCPICKRTTNHTVVGLIADTAEYNAQTQQMALG</sequence>
<organism evidence="1">
    <name type="scientific">marine sediment metagenome</name>
    <dbReference type="NCBI Taxonomy" id="412755"/>
    <lineage>
        <taxon>unclassified sequences</taxon>
        <taxon>metagenomes</taxon>
        <taxon>ecological metagenomes</taxon>
    </lineage>
</organism>
<evidence type="ECO:0000313" key="1">
    <source>
        <dbReference type="EMBL" id="GAG51086.1"/>
    </source>
</evidence>
<dbReference type="AlphaFoldDB" id="X0ZS86"/>
<accession>X0ZS86</accession>
<protein>
    <submittedName>
        <fullName evidence="1">Uncharacterized protein</fullName>
    </submittedName>
</protein>
<name>X0ZS86_9ZZZZ</name>
<gene>
    <name evidence="1" type="ORF">S01H1_79216</name>
</gene>
<comment type="caution">
    <text evidence="1">The sequence shown here is derived from an EMBL/GenBank/DDBJ whole genome shotgun (WGS) entry which is preliminary data.</text>
</comment>
<proteinExistence type="predicted"/>